<evidence type="ECO:0000256" key="1">
    <source>
        <dbReference type="SAM" id="MobiDB-lite"/>
    </source>
</evidence>
<proteinExistence type="predicted"/>
<evidence type="ECO:0000313" key="3">
    <source>
        <dbReference type="Proteomes" id="UP000077266"/>
    </source>
</evidence>
<accession>A0A166BMK6</accession>
<evidence type="ECO:0000313" key="2">
    <source>
        <dbReference type="EMBL" id="KZW02480.1"/>
    </source>
</evidence>
<protein>
    <submittedName>
        <fullName evidence="2">Uncharacterized protein</fullName>
    </submittedName>
</protein>
<keyword evidence="3" id="KW-1185">Reference proteome</keyword>
<name>A0A166BMK6_EXIGL</name>
<feature type="compositionally biased region" description="Polar residues" evidence="1">
    <location>
        <begin position="155"/>
        <end position="172"/>
    </location>
</feature>
<feature type="region of interest" description="Disordered" evidence="1">
    <location>
        <begin position="125"/>
        <end position="205"/>
    </location>
</feature>
<organism evidence="2 3">
    <name type="scientific">Exidia glandulosa HHB12029</name>
    <dbReference type="NCBI Taxonomy" id="1314781"/>
    <lineage>
        <taxon>Eukaryota</taxon>
        <taxon>Fungi</taxon>
        <taxon>Dikarya</taxon>
        <taxon>Basidiomycota</taxon>
        <taxon>Agaricomycotina</taxon>
        <taxon>Agaricomycetes</taxon>
        <taxon>Auriculariales</taxon>
        <taxon>Exidiaceae</taxon>
        <taxon>Exidia</taxon>
    </lineage>
</organism>
<feature type="compositionally biased region" description="Basic residues" evidence="1">
    <location>
        <begin position="136"/>
        <end position="148"/>
    </location>
</feature>
<dbReference type="InParanoid" id="A0A166BMK6"/>
<dbReference type="Proteomes" id="UP000077266">
    <property type="component" value="Unassembled WGS sequence"/>
</dbReference>
<dbReference type="AlphaFoldDB" id="A0A166BMK6"/>
<sequence>MHRRDTEECTGTLSLSRVEARLEAHEGVWPRGYCGFDAVAILHACASRRLPQRREHNRVKRRVMRALTCRTAREAGEKARRRRAIRLAVYIAAGTRAQGNPISPTFTLPLHLRLLQLPTFQHLSSFHPPPLPPRCRPPRPPRSPRTRRLTLPQAGRTSSTVCTASRTARTSSPCPPRATRHPQRADACHPRRRPARQPKSTERRALSTRLFAPAQRRGLLPYASRLGSLLKNSLLAVRRFLPSRLSQYAPTPLTFAHVFAYLSLIDSRFLRRSPVAHPHTHTQKLSHPSTPRVFAYLPPRRPAARVSTSPPIIRHPLLPLVSPSKKSYVVLDSLMGNSFSFTRPIVRPHHRVQAMDVMHLPLKRLPQPHKKLATRRRRVGCSALNS</sequence>
<gene>
    <name evidence="2" type="ORF">EXIGLDRAFT_458529</name>
</gene>
<dbReference type="EMBL" id="KV425888">
    <property type="protein sequence ID" value="KZW02480.1"/>
    <property type="molecule type" value="Genomic_DNA"/>
</dbReference>
<reference evidence="2 3" key="1">
    <citation type="journal article" date="2016" name="Mol. Biol. Evol.">
        <title>Comparative Genomics of Early-Diverging Mushroom-Forming Fungi Provides Insights into the Origins of Lignocellulose Decay Capabilities.</title>
        <authorList>
            <person name="Nagy L.G."/>
            <person name="Riley R."/>
            <person name="Tritt A."/>
            <person name="Adam C."/>
            <person name="Daum C."/>
            <person name="Floudas D."/>
            <person name="Sun H."/>
            <person name="Yadav J.S."/>
            <person name="Pangilinan J."/>
            <person name="Larsson K.H."/>
            <person name="Matsuura K."/>
            <person name="Barry K."/>
            <person name="Labutti K."/>
            <person name="Kuo R."/>
            <person name="Ohm R.A."/>
            <person name="Bhattacharya S.S."/>
            <person name="Shirouzu T."/>
            <person name="Yoshinaga Y."/>
            <person name="Martin F.M."/>
            <person name="Grigoriev I.V."/>
            <person name="Hibbett D.S."/>
        </authorList>
    </citation>
    <scope>NUCLEOTIDE SEQUENCE [LARGE SCALE GENOMIC DNA]</scope>
    <source>
        <strain evidence="2 3">HHB12029</strain>
    </source>
</reference>